<gene>
    <name evidence="3" type="ORF">SAMN04488136_102310</name>
    <name evidence="4" type="ORF">SAMN04488136_104114</name>
</gene>
<dbReference type="InterPro" id="IPR002641">
    <property type="entry name" value="PNPLA_dom"/>
</dbReference>
<dbReference type="Gene3D" id="3.40.1090.10">
    <property type="entry name" value="Cytosolic phospholipase A2 catalytic domain"/>
    <property type="match status" value="1"/>
</dbReference>
<dbReference type="Proteomes" id="UP000198854">
    <property type="component" value="Unassembled WGS sequence"/>
</dbReference>
<keyword evidence="5" id="KW-1185">Reference proteome</keyword>
<name>A0A1G7X2R3_9VIBR</name>
<evidence type="ECO:0000256" key="1">
    <source>
        <dbReference type="ARBA" id="ARBA00023098"/>
    </source>
</evidence>
<protein>
    <submittedName>
        <fullName evidence="3">Patatin-like phospholipase</fullName>
    </submittedName>
</protein>
<dbReference type="GO" id="GO:0006629">
    <property type="term" value="P:lipid metabolic process"/>
    <property type="evidence" value="ECO:0007669"/>
    <property type="project" value="UniProtKB-KW"/>
</dbReference>
<dbReference type="STRING" id="861298.SAMN04488136_102310"/>
<dbReference type="AlphaFoldDB" id="A0A1G7X2R3"/>
<evidence type="ECO:0000313" key="3">
    <source>
        <dbReference type="EMBL" id="SDG77840.1"/>
    </source>
</evidence>
<evidence type="ECO:0000313" key="4">
    <source>
        <dbReference type="EMBL" id="SDG89310.1"/>
    </source>
</evidence>
<organism evidence="3 5">
    <name type="scientific">Vibrio xiamenensis</name>
    <dbReference type="NCBI Taxonomy" id="861298"/>
    <lineage>
        <taxon>Bacteria</taxon>
        <taxon>Pseudomonadati</taxon>
        <taxon>Pseudomonadota</taxon>
        <taxon>Gammaproteobacteria</taxon>
        <taxon>Vibrionales</taxon>
        <taxon>Vibrionaceae</taxon>
        <taxon>Vibrio</taxon>
    </lineage>
</organism>
<keyword evidence="1" id="KW-0443">Lipid metabolism</keyword>
<accession>A0A1G7X2R3</accession>
<sequence length="371" mass="41724">MDNAASTTKPFRHAMVFSGGGFRFGYYLGMHAAASECGRQPDAIFAACGGAIAAGIVACFQDDESRKQVLVSQEMYRMYRRIQVQSQVRLWRTLTAAIGRFCSTSIPRSAANLAQFALFNVEDENDTPLFPFRGDYAGEPHIAIIAAKVLASSQTGKAQTHAPSFAEAILCSPKLAMALGSFPYQPPSPRISETLQLETSIPLATAIRISIGDIGYLAPFTHHHTSYIGGMLNLIPHQYARHCAKQITLELKQPFSPFTAVPVFKKYLGFDPNRRLREWHDSAVDNWCDTSDSHRVLKDDQIRKKLAWRANRLMVEAPPSYDAFQKMMLAQWQYGYQRGLACYRSPKNIRTRMRNANRLNTSAQFRQLMER</sequence>
<dbReference type="InterPro" id="IPR016035">
    <property type="entry name" value="Acyl_Trfase/lysoPLipase"/>
</dbReference>
<dbReference type="EMBL" id="FNDD01000004">
    <property type="protein sequence ID" value="SDG89310.1"/>
    <property type="molecule type" value="Genomic_DNA"/>
</dbReference>
<evidence type="ECO:0000313" key="5">
    <source>
        <dbReference type="Proteomes" id="UP000198854"/>
    </source>
</evidence>
<reference evidence="3 5" key="1">
    <citation type="submission" date="2016-10" db="EMBL/GenBank/DDBJ databases">
        <authorList>
            <person name="de Groot N.N."/>
        </authorList>
    </citation>
    <scope>NUCLEOTIDE SEQUENCE [LARGE SCALE GENOMIC DNA]</scope>
    <source>
        <strain evidence="3 5">CGMCC 1.10228</strain>
    </source>
</reference>
<dbReference type="RefSeq" id="WP_093269541.1">
    <property type="nucleotide sequence ID" value="NZ_FNDD01000002.1"/>
</dbReference>
<proteinExistence type="predicted"/>
<dbReference type="Pfam" id="PF01734">
    <property type="entry name" value="Patatin"/>
    <property type="match status" value="1"/>
</dbReference>
<dbReference type="SUPFAM" id="SSF52151">
    <property type="entry name" value="FabD/lysophospholipase-like"/>
    <property type="match status" value="1"/>
</dbReference>
<dbReference type="EMBL" id="FNDD01000002">
    <property type="protein sequence ID" value="SDG77840.1"/>
    <property type="molecule type" value="Genomic_DNA"/>
</dbReference>
<dbReference type="OrthoDB" id="697183at2"/>
<feature type="domain" description="PNPLA" evidence="2">
    <location>
        <begin position="15"/>
        <end position="82"/>
    </location>
</feature>
<evidence type="ECO:0000259" key="2">
    <source>
        <dbReference type="Pfam" id="PF01734"/>
    </source>
</evidence>